<dbReference type="InterPro" id="IPR001387">
    <property type="entry name" value="Cro/C1-type_HTH"/>
</dbReference>
<dbReference type="PRINTS" id="PR00364">
    <property type="entry name" value="DISEASERSIST"/>
</dbReference>
<name>A0ABT4AUI8_9ACTN</name>
<dbReference type="Gene3D" id="3.40.50.300">
    <property type="entry name" value="P-loop containing nucleotide triphosphate hydrolases"/>
    <property type="match status" value="1"/>
</dbReference>
<keyword evidence="2" id="KW-1185">Reference proteome</keyword>
<dbReference type="PANTHER" id="PTHR47691:SF3">
    <property type="entry name" value="HTH-TYPE TRANSCRIPTIONAL REGULATOR RV0890C-RELATED"/>
    <property type="match status" value="1"/>
</dbReference>
<dbReference type="RefSeq" id="WP_267561847.1">
    <property type="nucleotide sequence ID" value="NZ_JAPNTZ010000002.1"/>
</dbReference>
<accession>A0ABT4AUI8</accession>
<sequence length="738" mass="81782">MSREGAERAARSSALRDFFAELREVARLQEGSAVSGREIAKRANLSPAHTHRVLSGEKVPSVEFAEALVRALGGSALHRSRVKALVEAAPRPEPGPVKPSDLPEETRSFAGRLNYLETISMSSRTSSRLLITGTGGIGKSWLVSRWSHHNARRFSSGQLYADLHGFDDAVRPTTPEEIIEEFLLALGVTKLPESHARRTALYRRLTNRKMLVVLDNAADAKQVRALLPGKAATLLVTSRNDLTDLQVHHGAHRIVLDPMTDAEALELMTVRLGQDRIEREPEAATAIIAACAGHPLALSIVASRLETYPDWSLASLASDLGREDRRLRVLDRLAIVLSWSDRFEPPMRRAICLLSTASVTELGVDAVAALLGLPARGVDDCLHEFEGAGLLQRTANSRYFMHPLVRLYWLHQAPEVLGADDAQSATRRLVDFLLHTAFDGERLLSPQRPAILLTGTTSEAEPAPLRTAADAMRWFDAENATLSAMQQAASEQGWDTAAWQLAWSMDDYLYRRGLAEPHRRAWRLGLEAAERLDDPRIIALAHLCLGRVTKEPLHLEQALRLIPDDDLASRAQAHRVMALILEHGPGTRRSLHHAVAALRLFRVLELPVWEAVQLNAIGEQVVALGHADTARVFCRKALRLHQRHEHLPGEAATEDGLGTVEWHAGAIDAAQRHYQRAIEIYLKIGNESSAADSLGRLGEMLMESGAAEADSMLRRALRLFREQRRMGEADRIRKLMRR</sequence>
<dbReference type="InterPro" id="IPR042197">
    <property type="entry name" value="Apaf_helical"/>
</dbReference>
<dbReference type="Gene3D" id="1.25.40.10">
    <property type="entry name" value="Tetratricopeptide repeat domain"/>
    <property type="match status" value="1"/>
</dbReference>
<comment type="caution">
    <text evidence="1">The sequence shown here is derived from an EMBL/GenBank/DDBJ whole genome shotgun (WGS) entry which is preliminary data.</text>
</comment>
<dbReference type="CDD" id="cd00093">
    <property type="entry name" value="HTH_XRE"/>
    <property type="match status" value="1"/>
</dbReference>
<evidence type="ECO:0000313" key="1">
    <source>
        <dbReference type="EMBL" id="MCY1137915.1"/>
    </source>
</evidence>
<dbReference type="InterPro" id="IPR027417">
    <property type="entry name" value="P-loop_NTPase"/>
</dbReference>
<dbReference type="SUPFAM" id="SSF47413">
    <property type="entry name" value="lambda repressor-like DNA-binding domains"/>
    <property type="match status" value="1"/>
</dbReference>
<dbReference type="InterPro" id="IPR011990">
    <property type="entry name" value="TPR-like_helical_dom_sf"/>
</dbReference>
<dbReference type="Pfam" id="PF13560">
    <property type="entry name" value="HTH_31"/>
    <property type="match status" value="1"/>
</dbReference>
<dbReference type="InterPro" id="IPR010982">
    <property type="entry name" value="Lambda_DNA-bd_dom_sf"/>
</dbReference>
<dbReference type="Gene3D" id="1.10.8.430">
    <property type="entry name" value="Helical domain of apoptotic protease-activating factors"/>
    <property type="match status" value="1"/>
</dbReference>
<evidence type="ECO:0000313" key="2">
    <source>
        <dbReference type="Proteomes" id="UP001151002"/>
    </source>
</evidence>
<dbReference type="PANTHER" id="PTHR47691">
    <property type="entry name" value="REGULATOR-RELATED"/>
    <property type="match status" value="1"/>
</dbReference>
<reference evidence="1" key="1">
    <citation type="submission" date="2022-11" db="EMBL/GenBank/DDBJ databases">
        <authorList>
            <person name="Somphong A."/>
            <person name="Phongsopitanun W."/>
        </authorList>
    </citation>
    <scope>NUCLEOTIDE SEQUENCE</scope>
    <source>
        <strain evidence="1">Pm04-4</strain>
    </source>
</reference>
<dbReference type="Proteomes" id="UP001151002">
    <property type="component" value="Unassembled WGS sequence"/>
</dbReference>
<organism evidence="1 2">
    <name type="scientific">Paractinoplanes pyxinae</name>
    <dbReference type="NCBI Taxonomy" id="2997416"/>
    <lineage>
        <taxon>Bacteria</taxon>
        <taxon>Bacillati</taxon>
        <taxon>Actinomycetota</taxon>
        <taxon>Actinomycetes</taxon>
        <taxon>Micromonosporales</taxon>
        <taxon>Micromonosporaceae</taxon>
        <taxon>Paractinoplanes</taxon>
    </lineage>
</organism>
<protein>
    <submittedName>
        <fullName evidence="1">Tetratricopeptide repeat protein</fullName>
    </submittedName>
</protein>
<proteinExistence type="predicted"/>
<gene>
    <name evidence="1" type="ORF">OWR29_07890</name>
</gene>
<dbReference type="SUPFAM" id="SSF52540">
    <property type="entry name" value="P-loop containing nucleoside triphosphate hydrolases"/>
    <property type="match status" value="1"/>
</dbReference>
<dbReference type="SUPFAM" id="SSF48452">
    <property type="entry name" value="TPR-like"/>
    <property type="match status" value="1"/>
</dbReference>
<dbReference type="EMBL" id="JAPNTZ010000002">
    <property type="protein sequence ID" value="MCY1137915.1"/>
    <property type="molecule type" value="Genomic_DNA"/>
</dbReference>